<evidence type="ECO:0000259" key="1">
    <source>
        <dbReference type="Pfam" id="PF13529"/>
    </source>
</evidence>
<dbReference type="EMBL" id="PUFO01000068">
    <property type="protein sequence ID" value="TDG75120.1"/>
    <property type="molecule type" value="Genomic_DNA"/>
</dbReference>
<keyword evidence="3" id="KW-1185">Reference proteome</keyword>
<gene>
    <name evidence="2" type="ORF">C5L31_000997</name>
</gene>
<dbReference type="STRING" id="1122149.FD44_GL000640"/>
<proteinExistence type="predicted"/>
<dbReference type="PANTHER" id="PTHR37806:SF1">
    <property type="entry name" value="PEPTIDASE C39-LIKE DOMAIN-CONTAINING PROTEIN"/>
    <property type="match status" value="1"/>
</dbReference>
<organism evidence="2 3">
    <name type="scientific">Secundilactobacillus malefermentans</name>
    <dbReference type="NCBI Taxonomy" id="176292"/>
    <lineage>
        <taxon>Bacteria</taxon>
        <taxon>Bacillati</taxon>
        <taxon>Bacillota</taxon>
        <taxon>Bacilli</taxon>
        <taxon>Lactobacillales</taxon>
        <taxon>Lactobacillaceae</taxon>
        <taxon>Secundilactobacillus</taxon>
    </lineage>
</organism>
<dbReference type="Pfam" id="PF13529">
    <property type="entry name" value="Peptidase_C39_2"/>
    <property type="match status" value="1"/>
</dbReference>
<evidence type="ECO:0000313" key="3">
    <source>
        <dbReference type="Proteomes" id="UP000294854"/>
    </source>
</evidence>
<dbReference type="Gene3D" id="3.90.70.10">
    <property type="entry name" value="Cysteine proteinases"/>
    <property type="match status" value="1"/>
</dbReference>
<evidence type="ECO:0000313" key="2">
    <source>
        <dbReference type="EMBL" id="TDG75120.1"/>
    </source>
</evidence>
<dbReference type="RefSeq" id="WP_010620085.1">
    <property type="nucleotide sequence ID" value="NZ_PUFO01000068.1"/>
</dbReference>
<name>A0A4R5NL97_9LACO</name>
<comment type="caution">
    <text evidence="2">The sequence shown here is derived from an EMBL/GenBank/DDBJ whole genome shotgun (WGS) entry which is preliminary data.</text>
</comment>
<dbReference type="InterPro" id="IPR039564">
    <property type="entry name" value="Peptidase_C39-like"/>
</dbReference>
<accession>A0A4R5NL97</accession>
<protein>
    <recommendedName>
        <fullName evidence="1">Peptidase C39-like domain-containing protein</fullName>
    </recommendedName>
</protein>
<dbReference type="PANTHER" id="PTHR37806">
    <property type="entry name" value="LMO0724 PROTEIN"/>
    <property type="match status" value="1"/>
</dbReference>
<dbReference type="Proteomes" id="UP000294854">
    <property type="component" value="Unassembled WGS sequence"/>
</dbReference>
<dbReference type="AlphaFoldDB" id="A0A4R5NL97"/>
<reference evidence="2 3" key="1">
    <citation type="journal article" date="2019" name="Appl. Microbiol. Biotechnol.">
        <title>Uncovering carbohydrate metabolism through a genotype-phenotype association study of 56 lactic acid bacteria genomes.</title>
        <authorList>
            <person name="Buron-Moles G."/>
            <person name="Chailyan A."/>
            <person name="Dolejs I."/>
            <person name="Forster J."/>
            <person name="Miks M.H."/>
        </authorList>
    </citation>
    <scope>NUCLEOTIDE SEQUENCE [LARGE SCALE GENOMIC DNA]</scope>
    <source>
        <strain evidence="2 3">ATCC 49373</strain>
    </source>
</reference>
<feature type="domain" description="Peptidase C39-like" evidence="1">
    <location>
        <begin position="6"/>
        <end position="155"/>
    </location>
</feature>
<sequence length="181" mass="20571">MKEILLNVPNIDQMAYDAENGCEAASLLEVLHYKHRLINIDYLTFLKGMPIAADGNPYHGFGGSPFETQPNKFEAIFPVPLGRWARQYGRVENLSGAAVGWLYRELEKGNPVITFVTVHFEQPEWKSYSFGIAPTNNHAVVLDGVRNDVVHLSDPIDGQYWLEKSKFETIYETRRMAIVVK</sequence>